<comment type="function">
    <text evidence="12">Cleaves the distal alpha 1,2-linked glucose residue from the Glc(3)Man(9)GlcNAc(2) oligosaccharide precursor.</text>
</comment>
<dbReference type="Pfam" id="PF03200">
    <property type="entry name" value="Glyco_hydro_63"/>
    <property type="match status" value="1"/>
</dbReference>
<dbReference type="InterPro" id="IPR031631">
    <property type="entry name" value="Glyco_hydro_63N"/>
</dbReference>
<evidence type="ECO:0000259" key="15">
    <source>
        <dbReference type="Pfam" id="PF16923"/>
    </source>
</evidence>
<evidence type="ECO:0000256" key="5">
    <source>
        <dbReference type="ARBA" id="ARBA00022824"/>
    </source>
</evidence>
<evidence type="ECO:0000256" key="9">
    <source>
        <dbReference type="ARBA" id="ARBA00023180"/>
    </source>
</evidence>
<dbReference type="GO" id="GO:0006487">
    <property type="term" value="P:protein N-linked glycosylation"/>
    <property type="evidence" value="ECO:0007669"/>
    <property type="project" value="UniProtKB-UniRule"/>
</dbReference>
<keyword evidence="5 12" id="KW-0256">Endoplasmic reticulum</keyword>
<evidence type="ECO:0000256" key="6">
    <source>
        <dbReference type="ARBA" id="ARBA00022968"/>
    </source>
</evidence>
<evidence type="ECO:0000259" key="14">
    <source>
        <dbReference type="Pfam" id="PF03200"/>
    </source>
</evidence>
<dbReference type="InterPro" id="IPR012341">
    <property type="entry name" value="6hp_glycosidase-like_sf"/>
</dbReference>
<dbReference type="InterPro" id="IPR031335">
    <property type="entry name" value="Glyco_hydro_63_C"/>
</dbReference>
<comment type="similarity">
    <text evidence="2 12">Belongs to the glycosyl hydrolase 63 family.</text>
</comment>
<dbReference type="Gene3D" id="2.70.98.110">
    <property type="entry name" value="Glycosyl hydrolase family 63, N-terminal domain"/>
    <property type="match status" value="1"/>
</dbReference>
<dbReference type="InterPro" id="IPR004888">
    <property type="entry name" value="Glycoside_hydrolase_63"/>
</dbReference>
<dbReference type="OrthoDB" id="410058at2759"/>
<comment type="catalytic activity">
    <reaction evidence="12">
        <text>N(4)-(alpha-D-Glc-(1-&gt;2)-alpha-D-Glc-(1-&gt;3)-alpha-D-Glc-(1-&gt;3)-alpha-D-Man-(1-&gt;2)-alpha-D-Man-(1-&gt;2)-alpha-D-Man-(1-&gt;3)-[alpha-D-Man-(1-&gt;2)-alpha-D-Man-(1-&gt;3)-[alpha-D-Man-(1-&gt;2)-alpha-D-Man-(1-&gt;6)]-alpha-D-Man-(1-&gt;6)]-beta-D-Man-(1-&gt;4)-beta-D-GlcNAc-(1-&gt;4)-beta-D-GlcNAc)-L-asparaginyl-[protein] + H2O = N(4)-(alpha-D-Glc-(1-&gt;3)-alpha-D-Glc-(1-&gt;3)-alpha-D-Man-(1-&gt;2)-alpha-D-Man-(1-&gt;2)-alpha-D-Man-(1-&gt;3)-[alpha-D-Man-(1-&gt;2)-alpha-D-Man-(1-&gt;3)-[alpha-D-Man-(1-&gt;2)-alpha-D-Man-(1-&gt;6)]-alpha-D-Man-(1-&gt;6)]-beta-D-Man-(1-&gt;4)-beta-D-GlcNAc-(1-&gt;4)-beta-D-GlcNAc)-L-asparaginyl-[protein] + beta-D-glucose</text>
        <dbReference type="Rhea" id="RHEA:55988"/>
        <dbReference type="Rhea" id="RHEA-COMP:12806"/>
        <dbReference type="Rhea" id="RHEA-COMP:14355"/>
        <dbReference type="ChEBI" id="CHEBI:15377"/>
        <dbReference type="ChEBI" id="CHEBI:15903"/>
        <dbReference type="ChEBI" id="CHEBI:59082"/>
        <dbReference type="ChEBI" id="CHEBI:132537"/>
        <dbReference type="EC" id="3.2.1.106"/>
    </reaction>
</comment>
<keyword evidence="9" id="KW-0325">Glycoprotein</keyword>
<dbReference type="InterPro" id="IPR038518">
    <property type="entry name" value="Glyco_hydro_63N_sf"/>
</dbReference>
<dbReference type="Gene3D" id="1.50.10.10">
    <property type="match status" value="1"/>
</dbReference>
<accession>A0A2T9ZIG1</accession>
<feature type="chain" id="PRO_5015458580" description="Mannosyl-oligosaccharide glucosidase" evidence="13">
    <location>
        <begin position="29"/>
        <end position="852"/>
    </location>
</feature>
<evidence type="ECO:0000313" key="17">
    <source>
        <dbReference type="Proteomes" id="UP000245609"/>
    </source>
</evidence>
<evidence type="ECO:0000313" key="16">
    <source>
        <dbReference type="EMBL" id="PVV04350.1"/>
    </source>
</evidence>
<feature type="domain" description="Glycosyl hydrolase family 63 N-terminal" evidence="15">
    <location>
        <begin position="53"/>
        <end position="253"/>
    </location>
</feature>
<dbReference type="EC" id="3.2.1.106" evidence="11 12"/>
<keyword evidence="6" id="KW-0735">Signal-anchor</keyword>
<proteinExistence type="inferred from homology"/>
<evidence type="ECO:0000256" key="2">
    <source>
        <dbReference type="ARBA" id="ARBA00010833"/>
    </source>
</evidence>
<evidence type="ECO:0000256" key="3">
    <source>
        <dbReference type="ARBA" id="ARBA00022692"/>
    </source>
</evidence>
<dbReference type="Proteomes" id="UP000245609">
    <property type="component" value="Unassembled WGS sequence"/>
</dbReference>
<keyword evidence="10 12" id="KW-0326">Glycosidase</keyword>
<evidence type="ECO:0000256" key="4">
    <source>
        <dbReference type="ARBA" id="ARBA00022801"/>
    </source>
</evidence>
<evidence type="ECO:0000256" key="8">
    <source>
        <dbReference type="ARBA" id="ARBA00023136"/>
    </source>
</evidence>
<dbReference type="SUPFAM" id="SSF48208">
    <property type="entry name" value="Six-hairpin glycosidases"/>
    <property type="match status" value="1"/>
</dbReference>
<dbReference type="PANTHER" id="PTHR10412:SF11">
    <property type="entry name" value="MANNOSYL-OLIGOSACCHARIDE GLUCOSIDASE"/>
    <property type="match status" value="1"/>
</dbReference>
<feature type="domain" description="Glycosyl hydrolase family 63 C-terminal" evidence="14">
    <location>
        <begin position="324"/>
        <end position="839"/>
    </location>
</feature>
<evidence type="ECO:0000256" key="10">
    <source>
        <dbReference type="ARBA" id="ARBA00023295"/>
    </source>
</evidence>
<keyword evidence="17" id="KW-1185">Reference proteome</keyword>
<dbReference type="GO" id="GO:0005789">
    <property type="term" value="C:endoplasmic reticulum membrane"/>
    <property type="evidence" value="ECO:0007669"/>
    <property type="project" value="UniProtKB-SubCell"/>
</dbReference>
<dbReference type="Pfam" id="PF16923">
    <property type="entry name" value="Glyco_hydro_63N"/>
    <property type="match status" value="1"/>
</dbReference>
<keyword evidence="13" id="KW-0732">Signal</keyword>
<comment type="subcellular location">
    <subcellularLocation>
        <location evidence="1 12">Endoplasmic reticulum membrane</location>
        <topology evidence="1 12">Single-pass type II membrane protein</topology>
    </subcellularLocation>
</comment>
<gene>
    <name evidence="16" type="ORF">BB560_001152</name>
</gene>
<dbReference type="STRING" id="133381.A0A2T9ZIG1"/>
<evidence type="ECO:0000256" key="11">
    <source>
        <dbReference type="ARBA" id="ARBA00038888"/>
    </source>
</evidence>
<dbReference type="GO" id="GO:0004573">
    <property type="term" value="F:Glc3Man9GlcNAc2 oligosaccharide glucosidase activity"/>
    <property type="evidence" value="ECO:0007669"/>
    <property type="project" value="UniProtKB-UniRule"/>
</dbReference>
<dbReference type="EMBL" id="MBFS01000134">
    <property type="protein sequence ID" value="PVV04350.1"/>
    <property type="molecule type" value="Genomic_DNA"/>
</dbReference>
<evidence type="ECO:0000256" key="13">
    <source>
        <dbReference type="SAM" id="SignalP"/>
    </source>
</evidence>
<dbReference type="GO" id="GO:0009311">
    <property type="term" value="P:oligosaccharide metabolic process"/>
    <property type="evidence" value="ECO:0007669"/>
    <property type="project" value="UniProtKB-UniRule"/>
</dbReference>
<evidence type="ECO:0000256" key="7">
    <source>
        <dbReference type="ARBA" id="ARBA00022989"/>
    </source>
</evidence>
<evidence type="ECO:0000256" key="12">
    <source>
        <dbReference type="RuleBase" id="RU368089"/>
    </source>
</evidence>
<dbReference type="InterPro" id="IPR008928">
    <property type="entry name" value="6-hairpin_glycosidase_sf"/>
</dbReference>
<keyword evidence="8" id="KW-0472">Membrane</keyword>
<reference evidence="16 17" key="1">
    <citation type="journal article" date="2018" name="MBio">
        <title>Comparative Genomics Reveals the Core Gene Toolbox for the Fungus-Insect Symbiosis.</title>
        <authorList>
            <person name="Wang Y."/>
            <person name="Stata M."/>
            <person name="Wang W."/>
            <person name="Stajich J.E."/>
            <person name="White M.M."/>
            <person name="Moncalvo J.M."/>
        </authorList>
    </citation>
    <scope>NUCLEOTIDE SEQUENCE [LARGE SCALE GENOMIC DNA]</scope>
    <source>
        <strain evidence="16 17">SC-DP-2</strain>
    </source>
</reference>
<dbReference type="AlphaFoldDB" id="A0A2T9ZIG1"/>
<dbReference type="PANTHER" id="PTHR10412">
    <property type="entry name" value="MANNOSYL-OLIGOSACCHARIDE GLUCOSIDASE"/>
    <property type="match status" value="1"/>
</dbReference>
<name>A0A2T9ZIG1_9FUNG</name>
<protein>
    <recommendedName>
        <fullName evidence="11 12">Mannosyl-oligosaccharide glucosidase</fullName>
        <ecNumber evidence="11 12">3.2.1.106</ecNumber>
    </recommendedName>
</protein>
<keyword evidence="7" id="KW-1133">Transmembrane helix</keyword>
<organism evidence="16 17">
    <name type="scientific">Smittium megazygosporum</name>
    <dbReference type="NCBI Taxonomy" id="133381"/>
    <lineage>
        <taxon>Eukaryota</taxon>
        <taxon>Fungi</taxon>
        <taxon>Fungi incertae sedis</taxon>
        <taxon>Zoopagomycota</taxon>
        <taxon>Kickxellomycotina</taxon>
        <taxon>Harpellomycetes</taxon>
        <taxon>Harpellales</taxon>
        <taxon>Legeriomycetaceae</taxon>
        <taxon>Smittium</taxon>
    </lineage>
</organism>
<comment type="caution">
    <text evidence="16">The sequence shown here is derived from an EMBL/GenBank/DDBJ whole genome shotgun (WGS) entry which is preliminary data.</text>
</comment>
<sequence length="852" mass="98691">MNLSSKYTFVISFLFPFLMLFLPFGANADFSRHEKEGRDNADSQKLATLLDQLRWSTYKPELFFGIQPTIKDSLTLGIAWFGQNSLRDFPRKGSETLHYSYIVNDVRNYNLQTIEDLEANVSFNTSLSKTEDGWKAKIYGKTINNGIFSLIIYTTMGDNGQFNDIETVNTKIPEFFIDATDKTLGDFSLRIKSATKFKIPKTPLKNLIPEGEHIKPFETLSTRMDSSKLWSFISGVREVIQRFAQANFYKLSDYLQNIKDASKIPVPLLFKMSNNIEVPDPNAFAIKFNIQGEFAFEIIYKNENEGNTDTLTKNSKNDYKIDETETEAQIKKFDKKFNKIFMLENSNLDKNKITCAKRAFSNLMGGIGYFYGDEVIERVIESNVYKTPLKSSKEHGKPSQKIKIDQYDLDLEENETPLTEKPASKNAAIINNKDIGEDALLTATPNRSAFPRGFLWDEGFHQLLIGEFDNDLSIQILNGWLSTMDKDGWISREKIYGNEGRSRVPPEFQVQRNNIANPPALLFPILKFARKLKHRLVFYNGYRNYTEKEQIRQLLETGYYSPFPRSGIYLENPTTLGLNILLKFYNKLKIHYKWLNSTQFGNIYPHTLNRKLNTSYGYRWRGRTENHTFASGFDDYPRSLNVNEHELHLDLASWVAFTARSLSEIAEILEFDQESIEFKKDYTDIYKNLIELHWNKKEKMFCDLAVNGNGESEYVCHKGYVSLLPMLLGLLSPDSEYLKHTISLIKSKELWTDFGIRSLSNKSPYYEADENYWRGPIWINMNYLILHSLFNNYMMADGPLKHESRILYRDLRENIIGTVCNSFIKTGFFYEQYNQNTGQVLPQEVIPIASIL</sequence>
<keyword evidence="4 12" id="KW-0378">Hydrolase</keyword>
<evidence type="ECO:0000256" key="1">
    <source>
        <dbReference type="ARBA" id="ARBA00004648"/>
    </source>
</evidence>
<feature type="signal peptide" evidence="13">
    <location>
        <begin position="1"/>
        <end position="28"/>
    </location>
</feature>
<keyword evidence="3" id="KW-0812">Transmembrane</keyword>